<comment type="subcellular location">
    <subcellularLocation>
        <location evidence="1">Nucleus</location>
    </subcellularLocation>
</comment>
<keyword evidence="5" id="KW-0539">Nucleus</keyword>
<evidence type="ECO:0000313" key="8">
    <source>
        <dbReference type="Proteomes" id="UP000019478"/>
    </source>
</evidence>
<evidence type="ECO:0000259" key="6">
    <source>
        <dbReference type="SMART" id="SM00906"/>
    </source>
</evidence>
<dbReference type="InterPro" id="IPR050815">
    <property type="entry name" value="TF_fung"/>
</dbReference>
<dbReference type="CDD" id="cd12148">
    <property type="entry name" value="fungal_TF_MHR"/>
    <property type="match status" value="1"/>
</dbReference>
<dbReference type="eggNOG" id="ENOG502SR1H">
    <property type="taxonomic scope" value="Eukaryota"/>
</dbReference>
<feature type="domain" description="Xylanolytic transcriptional activator regulatory" evidence="6">
    <location>
        <begin position="126"/>
        <end position="206"/>
    </location>
</feature>
<dbReference type="InterPro" id="IPR007219">
    <property type="entry name" value="XnlR_reg_dom"/>
</dbReference>
<dbReference type="PANTHER" id="PTHR47338">
    <property type="entry name" value="ZN(II)2CYS6 TRANSCRIPTION FACTOR (EUROFUNG)-RELATED"/>
    <property type="match status" value="1"/>
</dbReference>
<dbReference type="GO" id="GO:0000981">
    <property type="term" value="F:DNA-binding transcription factor activity, RNA polymerase II-specific"/>
    <property type="evidence" value="ECO:0007669"/>
    <property type="project" value="InterPro"/>
</dbReference>
<organism evidence="7 8">
    <name type="scientific">Capronia epimyces CBS 606.96</name>
    <dbReference type="NCBI Taxonomy" id="1182542"/>
    <lineage>
        <taxon>Eukaryota</taxon>
        <taxon>Fungi</taxon>
        <taxon>Dikarya</taxon>
        <taxon>Ascomycota</taxon>
        <taxon>Pezizomycotina</taxon>
        <taxon>Eurotiomycetes</taxon>
        <taxon>Chaetothyriomycetidae</taxon>
        <taxon>Chaetothyriales</taxon>
        <taxon>Herpotrichiellaceae</taxon>
        <taxon>Capronia</taxon>
    </lineage>
</organism>
<name>W9Y080_9EURO</name>
<dbReference type="GeneID" id="19170963"/>
<dbReference type="OrthoDB" id="3862662at2759"/>
<dbReference type="GO" id="GO:0005634">
    <property type="term" value="C:nucleus"/>
    <property type="evidence" value="ECO:0007669"/>
    <property type="project" value="UniProtKB-SubCell"/>
</dbReference>
<reference evidence="7 8" key="1">
    <citation type="submission" date="2013-03" db="EMBL/GenBank/DDBJ databases">
        <title>The Genome Sequence of Capronia epimyces CBS 606.96.</title>
        <authorList>
            <consortium name="The Broad Institute Genomics Platform"/>
            <person name="Cuomo C."/>
            <person name="de Hoog S."/>
            <person name="Gorbushina A."/>
            <person name="Walker B."/>
            <person name="Young S.K."/>
            <person name="Zeng Q."/>
            <person name="Gargeya S."/>
            <person name="Fitzgerald M."/>
            <person name="Haas B."/>
            <person name="Abouelleil A."/>
            <person name="Allen A.W."/>
            <person name="Alvarado L."/>
            <person name="Arachchi H.M."/>
            <person name="Berlin A.M."/>
            <person name="Chapman S.B."/>
            <person name="Gainer-Dewar J."/>
            <person name="Goldberg J."/>
            <person name="Griggs A."/>
            <person name="Gujja S."/>
            <person name="Hansen M."/>
            <person name="Howarth C."/>
            <person name="Imamovic A."/>
            <person name="Ireland A."/>
            <person name="Larimer J."/>
            <person name="McCowan C."/>
            <person name="Murphy C."/>
            <person name="Pearson M."/>
            <person name="Poon T.W."/>
            <person name="Priest M."/>
            <person name="Roberts A."/>
            <person name="Saif S."/>
            <person name="Shea T."/>
            <person name="Sisk P."/>
            <person name="Sykes S."/>
            <person name="Wortman J."/>
            <person name="Nusbaum C."/>
            <person name="Birren B."/>
        </authorList>
    </citation>
    <scope>NUCLEOTIDE SEQUENCE [LARGE SCALE GENOMIC DNA]</scope>
    <source>
        <strain evidence="7 8">CBS 606.96</strain>
    </source>
</reference>
<evidence type="ECO:0000256" key="3">
    <source>
        <dbReference type="ARBA" id="ARBA00023015"/>
    </source>
</evidence>
<dbReference type="Pfam" id="PF04082">
    <property type="entry name" value="Fungal_trans"/>
    <property type="match status" value="1"/>
</dbReference>
<dbReference type="HOGENOM" id="CLU_007531_1_0_1"/>
<gene>
    <name evidence="7" type="ORF">A1O3_06857</name>
</gene>
<evidence type="ECO:0000256" key="2">
    <source>
        <dbReference type="ARBA" id="ARBA00022723"/>
    </source>
</evidence>
<dbReference type="SMART" id="SM00906">
    <property type="entry name" value="Fungal_trans"/>
    <property type="match status" value="1"/>
</dbReference>
<dbReference type="GO" id="GO:0006351">
    <property type="term" value="P:DNA-templated transcription"/>
    <property type="evidence" value="ECO:0007669"/>
    <property type="project" value="InterPro"/>
</dbReference>
<evidence type="ECO:0000256" key="1">
    <source>
        <dbReference type="ARBA" id="ARBA00004123"/>
    </source>
</evidence>
<dbReference type="AlphaFoldDB" id="W9Y080"/>
<keyword evidence="2" id="KW-0479">Metal-binding</keyword>
<dbReference type="Proteomes" id="UP000019478">
    <property type="component" value="Unassembled WGS sequence"/>
</dbReference>
<keyword evidence="8" id="KW-1185">Reference proteome</keyword>
<evidence type="ECO:0000313" key="7">
    <source>
        <dbReference type="EMBL" id="EXJ83040.1"/>
    </source>
</evidence>
<accession>W9Y080</accession>
<keyword evidence="4" id="KW-0804">Transcription</keyword>
<evidence type="ECO:0000256" key="5">
    <source>
        <dbReference type="ARBA" id="ARBA00023242"/>
    </source>
</evidence>
<keyword evidence="3" id="KW-0805">Transcription regulation</keyword>
<dbReference type="PANTHER" id="PTHR47338:SF10">
    <property type="entry name" value="TRANSCRIPTION FACTOR DOMAIN-CONTAINING PROTEIN-RELATED"/>
    <property type="match status" value="1"/>
</dbReference>
<dbReference type="STRING" id="1182542.W9Y080"/>
<dbReference type="GO" id="GO:0003677">
    <property type="term" value="F:DNA binding"/>
    <property type="evidence" value="ECO:0007669"/>
    <property type="project" value="InterPro"/>
</dbReference>
<proteinExistence type="predicted"/>
<comment type="caution">
    <text evidence="7">The sequence shown here is derived from an EMBL/GenBank/DDBJ whole genome shotgun (WGS) entry which is preliminary data.</text>
</comment>
<sequence>MDLVTVTRLIDQFFESFTSFQLFRESKFPEKLKSIPTHKQLTALVAAMCTFALHSDSPSSTQDLSQQIWVNGQRDQRPTSRCCAVALKAIDEAVCESQDEPLTLPLLQALILMTHWLLIREVRGRAWRYLGLCVRTAYELNFHLIDAGRISIKSVPGPVWCEDEEKRRAWWAIWEMDVFASVVRRCPTAIDWSQNETFLPSEDRHWIRGEPQESCVLHISPVSRWKFLEKTGNQSPKAWFIVVNSLMKDAQGISSPTSVDGASTATQNTSLRETRIQLSTVSNSLRCTTMALPAGLKYHQQYLSFAITGVKGDAAKRRRLLHNSIYGIRLMIELTKMMIYKYYIFHGDSQLGHHSVQVKAGAKSQPEWFDLAGGVAEDRVFEKYFEAADEVVALVSRSSDVQCRYVNPYLANTIWLAAAVQIIHRALAQTNSERELINSNFELLSLTYNQFVSFWGMSDTLQKNLEAIEEEVESMQNTRPKYTSYHQPLSKVNFYGNASSSPNKPEFNSLQDHIHLLSHSGRTSQAEIARRSSLLPNMPGANLGQPQQPAESQHQVQAQGAAIAATAVTVASIFNDEQEAMKLDNNNNADMFSGSLSVKDHPQSEHADQLLTFKVPSLDLSSEISIDGHESPFTALLPPEAIPSDSQPCNADDSLLYFDDMDQSAATPPDFYDSLCSTRDFNFGGAADLFTGLQGVLSTSRYL</sequence>
<dbReference type="EMBL" id="AMGY01000005">
    <property type="protein sequence ID" value="EXJ83040.1"/>
    <property type="molecule type" value="Genomic_DNA"/>
</dbReference>
<dbReference type="RefSeq" id="XP_007735163.1">
    <property type="nucleotide sequence ID" value="XM_007736973.1"/>
</dbReference>
<evidence type="ECO:0000256" key="4">
    <source>
        <dbReference type="ARBA" id="ARBA00023163"/>
    </source>
</evidence>
<protein>
    <recommendedName>
        <fullName evidence="6">Xylanolytic transcriptional activator regulatory domain-containing protein</fullName>
    </recommendedName>
</protein>
<dbReference type="GO" id="GO:0008270">
    <property type="term" value="F:zinc ion binding"/>
    <property type="evidence" value="ECO:0007669"/>
    <property type="project" value="InterPro"/>
</dbReference>